<proteinExistence type="predicted"/>
<gene>
    <name evidence="1" type="ORF">H5410_039862</name>
</gene>
<feature type="non-terminal residue" evidence="1">
    <location>
        <position position="119"/>
    </location>
</feature>
<reference evidence="1 2" key="1">
    <citation type="submission" date="2020-09" db="EMBL/GenBank/DDBJ databases">
        <title>De no assembly of potato wild relative species, Solanum commersonii.</title>
        <authorList>
            <person name="Cho K."/>
        </authorList>
    </citation>
    <scope>NUCLEOTIDE SEQUENCE [LARGE SCALE GENOMIC DNA]</scope>
    <source>
        <strain evidence="1">LZ3.2</strain>
        <tissue evidence="1">Leaf</tissue>
    </source>
</reference>
<keyword evidence="2" id="KW-1185">Reference proteome</keyword>
<name>A0A9J5XPS2_SOLCO</name>
<dbReference type="EMBL" id="JACXVP010000008">
    <property type="protein sequence ID" value="KAG5589348.1"/>
    <property type="molecule type" value="Genomic_DNA"/>
</dbReference>
<sequence length="119" mass="13958">CDDSFRELVVLDAIDFTSYLDQYDHPYNPEYISYEKSYHIWQVSPADFEFSLRDAPTQILLPYVHKNTNGMHICYAYNSSTEVVSVLFALEYNIPPVELSTQQIADEMPKSFNYAQRKR</sequence>
<evidence type="ECO:0000313" key="1">
    <source>
        <dbReference type="EMBL" id="KAG5589348.1"/>
    </source>
</evidence>
<evidence type="ECO:0000313" key="2">
    <source>
        <dbReference type="Proteomes" id="UP000824120"/>
    </source>
</evidence>
<comment type="caution">
    <text evidence="1">The sequence shown here is derived from an EMBL/GenBank/DDBJ whole genome shotgun (WGS) entry which is preliminary data.</text>
</comment>
<accession>A0A9J5XPS2</accession>
<dbReference type="Proteomes" id="UP000824120">
    <property type="component" value="Chromosome 8"/>
</dbReference>
<organism evidence="1 2">
    <name type="scientific">Solanum commersonii</name>
    <name type="common">Commerson's wild potato</name>
    <name type="synonym">Commerson's nightshade</name>
    <dbReference type="NCBI Taxonomy" id="4109"/>
    <lineage>
        <taxon>Eukaryota</taxon>
        <taxon>Viridiplantae</taxon>
        <taxon>Streptophyta</taxon>
        <taxon>Embryophyta</taxon>
        <taxon>Tracheophyta</taxon>
        <taxon>Spermatophyta</taxon>
        <taxon>Magnoliopsida</taxon>
        <taxon>eudicotyledons</taxon>
        <taxon>Gunneridae</taxon>
        <taxon>Pentapetalae</taxon>
        <taxon>asterids</taxon>
        <taxon>lamiids</taxon>
        <taxon>Solanales</taxon>
        <taxon>Solanaceae</taxon>
        <taxon>Solanoideae</taxon>
        <taxon>Solaneae</taxon>
        <taxon>Solanum</taxon>
    </lineage>
</organism>
<protein>
    <submittedName>
        <fullName evidence="1">Uncharacterized protein</fullName>
    </submittedName>
</protein>
<dbReference type="OrthoDB" id="1276605at2759"/>
<dbReference type="AlphaFoldDB" id="A0A9J5XPS2"/>